<dbReference type="PANTHER" id="PTHR35011:SF10">
    <property type="entry name" value="TRAP TRANSPORTER SMALL PERMEASE PROTEIN"/>
    <property type="match status" value="1"/>
</dbReference>
<dbReference type="PANTHER" id="PTHR35011">
    <property type="entry name" value="2,3-DIKETO-L-GULONATE TRAP TRANSPORTER SMALL PERMEASE PROTEIN YIAM"/>
    <property type="match status" value="1"/>
</dbReference>
<evidence type="ECO:0000256" key="9">
    <source>
        <dbReference type="RuleBase" id="RU369079"/>
    </source>
</evidence>
<name>A0A975U1V3_9PROT</name>
<feature type="transmembrane region" description="Helical" evidence="9">
    <location>
        <begin position="18"/>
        <end position="39"/>
    </location>
</feature>
<keyword evidence="3" id="KW-1003">Cell membrane</keyword>
<feature type="domain" description="Tripartite ATP-independent periplasmic transporters DctQ component" evidence="10">
    <location>
        <begin position="32"/>
        <end position="160"/>
    </location>
</feature>
<keyword evidence="5 9" id="KW-0812">Transmembrane</keyword>
<protein>
    <recommendedName>
        <fullName evidence="9">TRAP transporter small permease protein</fullName>
    </recommendedName>
</protein>
<comment type="subunit">
    <text evidence="9">The complex comprises the extracytoplasmic solute receptor protein and the two transmembrane proteins.</text>
</comment>
<dbReference type="InterPro" id="IPR055348">
    <property type="entry name" value="DctQ"/>
</dbReference>
<evidence type="ECO:0000256" key="8">
    <source>
        <dbReference type="ARBA" id="ARBA00038436"/>
    </source>
</evidence>
<dbReference type="InterPro" id="IPR007387">
    <property type="entry name" value="TRAP_DctQ"/>
</dbReference>
<dbReference type="RefSeq" id="WP_218285839.1">
    <property type="nucleotide sequence ID" value="NZ_CP076448.1"/>
</dbReference>
<keyword evidence="6 9" id="KW-1133">Transmembrane helix</keyword>
<evidence type="ECO:0000313" key="12">
    <source>
        <dbReference type="Proteomes" id="UP000694001"/>
    </source>
</evidence>
<evidence type="ECO:0000256" key="1">
    <source>
        <dbReference type="ARBA" id="ARBA00004429"/>
    </source>
</evidence>
<evidence type="ECO:0000256" key="5">
    <source>
        <dbReference type="ARBA" id="ARBA00022692"/>
    </source>
</evidence>
<evidence type="ECO:0000313" key="11">
    <source>
        <dbReference type="EMBL" id="QXM24782.1"/>
    </source>
</evidence>
<sequence>MTSPPNPLVLRLRPATRLLAVLCGVWLLGYSLLVCVDIVARRYFGISLQGTDEIGGYTLAVLAAFGFAHALAERRHTRIELALAAMPRPLRALVNLLAAAAIAAFAVFAALRGRAVLGDSLFFMSVSNSPLQVPLWIPQGAWMAGLVTFAVVSVLQALHAALLALRGRAAQLNAWYGPPTIAEEIAAETGGALADQNGTGASR</sequence>
<evidence type="ECO:0000256" key="7">
    <source>
        <dbReference type="ARBA" id="ARBA00023136"/>
    </source>
</evidence>
<feature type="transmembrane region" description="Helical" evidence="9">
    <location>
        <begin position="92"/>
        <end position="111"/>
    </location>
</feature>
<dbReference type="Proteomes" id="UP000694001">
    <property type="component" value="Chromosome"/>
</dbReference>
<keyword evidence="12" id="KW-1185">Reference proteome</keyword>
<dbReference type="AlphaFoldDB" id="A0A975U1V3"/>
<keyword evidence="7 9" id="KW-0472">Membrane</keyword>
<accession>A0A975U1V3</accession>
<gene>
    <name evidence="11" type="ORF">KO353_00365</name>
</gene>
<dbReference type="GO" id="GO:0005886">
    <property type="term" value="C:plasma membrane"/>
    <property type="evidence" value="ECO:0007669"/>
    <property type="project" value="UniProtKB-SubCell"/>
</dbReference>
<keyword evidence="2 9" id="KW-0813">Transport</keyword>
<comment type="subcellular location">
    <subcellularLocation>
        <location evidence="1 9">Cell inner membrane</location>
        <topology evidence="1 9">Multi-pass membrane protein</topology>
    </subcellularLocation>
</comment>
<dbReference type="GO" id="GO:0015740">
    <property type="term" value="P:C4-dicarboxylate transport"/>
    <property type="evidence" value="ECO:0007669"/>
    <property type="project" value="TreeGrafter"/>
</dbReference>
<evidence type="ECO:0000256" key="3">
    <source>
        <dbReference type="ARBA" id="ARBA00022475"/>
    </source>
</evidence>
<feature type="transmembrane region" description="Helical" evidence="9">
    <location>
        <begin position="141"/>
        <end position="165"/>
    </location>
</feature>
<evidence type="ECO:0000256" key="6">
    <source>
        <dbReference type="ARBA" id="ARBA00022989"/>
    </source>
</evidence>
<reference evidence="11" key="1">
    <citation type="submission" date="2021-06" db="EMBL/GenBank/DDBJ databases">
        <title>Elioraea tepida, sp. nov., a moderately thermophilic aerobic anoxygenic phototrophic bacterium isolated from an alkaline siliceous hot spring mat community in Yellowstone National Park, WY, USA.</title>
        <authorList>
            <person name="Saini M.K."/>
            <person name="Yoshida S."/>
            <person name="Sebastian A."/>
            <person name="Hirose S."/>
            <person name="Hara E."/>
            <person name="Tamaki H."/>
            <person name="Soulier N.T."/>
            <person name="Albert I."/>
            <person name="Hanada S."/>
            <person name="Bryant D.A."/>
            <person name="Tank M."/>
        </authorList>
    </citation>
    <scope>NUCLEOTIDE SEQUENCE</scope>
    <source>
        <strain evidence="11">MS-P2</strain>
    </source>
</reference>
<comment type="similarity">
    <text evidence="8 9">Belongs to the TRAP transporter small permease family.</text>
</comment>
<dbReference type="EMBL" id="CP076448">
    <property type="protein sequence ID" value="QXM24782.1"/>
    <property type="molecule type" value="Genomic_DNA"/>
</dbReference>
<feature type="transmembrane region" description="Helical" evidence="9">
    <location>
        <begin position="54"/>
        <end position="72"/>
    </location>
</feature>
<organism evidence="11 12">
    <name type="scientific">Elioraea tepida</name>
    <dbReference type="NCBI Taxonomy" id="2843330"/>
    <lineage>
        <taxon>Bacteria</taxon>
        <taxon>Pseudomonadati</taxon>
        <taxon>Pseudomonadota</taxon>
        <taxon>Alphaproteobacteria</taxon>
        <taxon>Acetobacterales</taxon>
        <taxon>Elioraeaceae</taxon>
        <taxon>Elioraea</taxon>
    </lineage>
</organism>
<dbReference type="Pfam" id="PF04290">
    <property type="entry name" value="DctQ"/>
    <property type="match status" value="1"/>
</dbReference>
<keyword evidence="4 9" id="KW-0997">Cell inner membrane</keyword>
<dbReference type="GO" id="GO:0022857">
    <property type="term" value="F:transmembrane transporter activity"/>
    <property type="evidence" value="ECO:0007669"/>
    <property type="project" value="UniProtKB-UniRule"/>
</dbReference>
<dbReference type="KEGG" id="elio:KO353_00365"/>
<proteinExistence type="inferred from homology"/>
<comment type="function">
    <text evidence="9">Part of the tripartite ATP-independent periplasmic (TRAP) transport system.</text>
</comment>
<evidence type="ECO:0000256" key="4">
    <source>
        <dbReference type="ARBA" id="ARBA00022519"/>
    </source>
</evidence>
<evidence type="ECO:0000256" key="2">
    <source>
        <dbReference type="ARBA" id="ARBA00022448"/>
    </source>
</evidence>
<evidence type="ECO:0000259" key="10">
    <source>
        <dbReference type="Pfam" id="PF04290"/>
    </source>
</evidence>